<evidence type="ECO:0000256" key="2">
    <source>
        <dbReference type="ARBA" id="ARBA00004651"/>
    </source>
</evidence>
<keyword evidence="14" id="KW-0175">Coiled coil</keyword>
<evidence type="ECO:0000256" key="10">
    <source>
        <dbReference type="ARBA" id="ARBA00023012"/>
    </source>
</evidence>
<dbReference type="CDD" id="cd17546">
    <property type="entry name" value="REC_hyHK_CKI1_RcsC-like"/>
    <property type="match status" value="2"/>
</dbReference>
<dbReference type="SUPFAM" id="SSF47384">
    <property type="entry name" value="Homodimeric domain of signal transducing histidine kinase"/>
    <property type="match status" value="1"/>
</dbReference>
<dbReference type="Gene3D" id="1.10.287.130">
    <property type="match status" value="1"/>
</dbReference>
<comment type="catalytic activity">
    <reaction evidence="1">
        <text>ATP + protein L-histidine = ADP + protein N-phospho-L-histidine.</text>
        <dbReference type="EC" id="2.7.13.3"/>
    </reaction>
</comment>
<evidence type="ECO:0000256" key="1">
    <source>
        <dbReference type="ARBA" id="ARBA00000085"/>
    </source>
</evidence>
<dbReference type="InterPro" id="IPR035965">
    <property type="entry name" value="PAS-like_dom_sf"/>
</dbReference>
<dbReference type="SMART" id="SM00073">
    <property type="entry name" value="HPT"/>
    <property type="match status" value="1"/>
</dbReference>
<keyword evidence="10" id="KW-0902">Two-component regulatory system</keyword>
<dbReference type="Proteomes" id="UP001597059">
    <property type="component" value="Unassembled WGS sequence"/>
</dbReference>
<evidence type="ECO:0000256" key="7">
    <source>
        <dbReference type="ARBA" id="ARBA00022741"/>
    </source>
</evidence>
<dbReference type="PANTHER" id="PTHR45339:SF1">
    <property type="entry name" value="HYBRID SIGNAL TRANSDUCTION HISTIDINE KINASE J"/>
    <property type="match status" value="1"/>
</dbReference>
<feature type="modified residue" description="4-aspartylphosphate" evidence="13">
    <location>
        <position position="853"/>
    </location>
</feature>
<dbReference type="EC" id="2.7.13.3" evidence="3"/>
<dbReference type="InterPro" id="IPR008207">
    <property type="entry name" value="Sig_transdc_His_kin_Hpt_dom"/>
</dbReference>
<dbReference type="PRINTS" id="PR00344">
    <property type="entry name" value="BCTRLSENSOR"/>
</dbReference>
<evidence type="ECO:0000256" key="5">
    <source>
        <dbReference type="ARBA" id="ARBA00022553"/>
    </source>
</evidence>
<evidence type="ECO:0000256" key="12">
    <source>
        <dbReference type="PROSITE-ProRule" id="PRU00110"/>
    </source>
</evidence>
<dbReference type="SUPFAM" id="SSF47226">
    <property type="entry name" value="Histidine-containing phosphotransfer domain, HPT domain"/>
    <property type="match status" value="1"/>
</dbReference>
<dbReference type="Pfam" id="PF02518">
    <property type="entry name" value="HATPase_c"/>
    <property type="match status" value="1"/>
</dbReference>
<dbReference type="SUPFAM" id="SSF52172">
    <property type="entry name" value="CheY-like"/>
    <property type="match status" value="2"/>
</dbReference>
<keyword evidence="11 15" id="KW-0472">Membrane</keyword>
<dbReference type="InterPro" id="IPR000014">
    <property type="entry name" value="PAS"/>
</dbReference>
<evidence type="ECO:0000256" key="6">
    <source>
        <dbReference type="ARBA" id="ARBA00022692"/>
    </source>
</evidence>
<dbReference type="InterPro" id="IPR036097">
    <property type="entry name" value="HisK_dim/P_sf"/>
</dbReference>
<evidence type="ECO:0000256" key="8">
    <source>
        <dbReference type="ARBA" id="ARBA00022840"/>
    </source>
</evidence>
<feature type="domain" description="Response regulatory" evidence="17">
    <location>
        <begin position="949"/>
        <end position="1065"/>
    </location>
</feature>
<evidence type="ECO:0000256" key="4">
    <source>
        <dbReference type="ARBA" id="ARBA00022475"/>
    </source>
</evidence>
<proteinExistence type="predicted"/>
<dbReference type="InterPro" id="IPR036641">
    <property type="entry name" value="HPT_dom_sf"/>
</dbReference>
<dbReference type="CDD" id="cd00082">
    <property type="entry name" value="HisKA"/>
    <property type="match status" value="1"/>
</dbReference>
<feature type="modified residue" description="4-aspartylphosphate" evidence="13">
    <location>
        <position position="998"/>
    </location>
</feature>
<dbReference type="InterPro" id="IPR001789">
    <property type="entry name" value="Sig_transdc_resp-reg_receiver"/>
</dbReference>
<evidence type="ECO:0000256" key="3">
    <source>
        <dbReference type="ARBA" id="ARBA00012438"/>
    </source>
</evidence>
<dbReference type="Gene3D" id="3.30.565.10">
    <property type="entry name" value="Histidine kinase-like ATPase, C-terminal domain"/>
    <property type="match status" value="1"/>
</dbReference>
<evidence type="ECO:0000256" key="9">
    <source>
        <dbReference type="ARBA" id="ARBA00022989"/>
    </source>
</evidence>
<evidence type="ECO:0000259" key="19">
    <source>
        <dbReference type="PROSITE" id="PS50894"/>
    </source>
</evidence>
<name>A0ABW4B2B0_9GAMM</name>
<evidence type="ECO:0000256" key="14">
    <source>
        <dbReference type="SAM" id="Coils"/>
    </source>
</evidence>
<dbReference type="Gene3D" id="1.20.120.160">
    <property type="entry name" value="HPT domain"/>
    <property type="match status" value="1"/>
</dbReference>
<dbReference type="NCBIfam" id="TIGR00229">
    <property type="entry name" value="sensory_box"/>
    <property type="match status" value="1"/>
</dbReference>
<feature type="transmembrane region" description="Helical" evidence="15">
    <location>
        <begin position="362"/>
        <end position="381"/>
    </location>
</feature>
<evidence type="ECO:0000259" key="17">
    <source>
        <dbReference type="PROSITE" id="PS50110"/>
    </source>
</evidence>
<dbReference type="SMART" id="SM00448">
    <property type="entry name" value="REC"/>
    <property type="match status" value="2"/>
</dbReference>
<dbReference type="PROSITE" id="PS50110">
    <property type="entry name" value="RESPONSE_REGULATORY"/>
    <property type="match status" value="2"/>
</dbReference>
<feature type="modified residue" description="Phosphohistidine" evidence="12">
    <location>
        <position position="1148"/>
    </location>
</feature>
<keyword evidence="8" id="KW-0067">ATP-binding</keyword>
<keyword evidence="4" id="KW-1003">Cell membrane</keyword>
<dbReference type="InterPro" id="IPR004358">
    <property type="entry name" value="Sig_transdc_His_kin-like_C"/>
</dbReference>
<evidence type="ECO:0000259" key="16">
    <source>
        <dbReference type="PROSITE" id="PS50109"/>
    </source>
</evidence>
<dbReference type="Pfam" id="PF00072">
    <property type="entry name" value="Response_reg"/>
    <property type="match status" value="2"/>
</dbReference>
<dbReference type="CDD" id="cd16922">
    <property type="entry name" value="HATPase_EvgS-ArcB-TorS-like"/>
    <property type="match status" value="1"/>
</dbReference>
<dbReference type="InterPro" id="IPR011006">
    <property type="entry name" value="CheY-like_superfamily"/>
</dbReference>
<dbReference type="SMART" id="SM00388">
    <property type="entry name" value="HisKA"/>
    <property type="match status" value="1"/>
</dbReference>
<reference evidence="21" key="1">
    <citation type="journal article" date="2019" name="Int. J. Syst. Evol. Microbiol.">
        <title>The Global Catalogue of Microorganisms (GCM) 10K type strain sequencing project: providing services to taxonomists for standard genome sequencing and annotation.</title>
        <authorList>
            <consortium name="The Broad Institute Genomics Platform"/>
            <consortium name="The Broad Institute Genome Sequencing Center for Infectious Disease"/>
            <person name="Wu L."/>
            <person name="Ma J."/>
        </authorList>
    </citation>
    <scope>NUCLEOTIDE SEQUENCE [LARGE SCALE GENOMIC DNA]</scope>
    <source>
        <strain evidence="21">JCM 30774</strain>
    </source>
</reference>
<dbReference type="PANTHER" id="PTHR45339">
    <property type="entry name" value="HYBRID SIGNAL TRANSDUCTION HISTIDINE KINASE J"/>
    <property type="match status" value="1"/>
</dbReference>
<comment type="caution">
    <text evidence="20">The sequence shown here is derived from an EMBL/GenBank/DDBJ whole genome shotgun (WGS) entry which is preliminary data.</text>
</comment>
<evidence type="ECO:0000313" key="20">
    <source>
        <dbReference type="EMBL" id="MFD1382705.1"/>
    </source>
</evidence>
<evidence type="ECO:0000256" key="15">
    <source>
        <dbReference type="SAM" id="Phobius"/>
    </source>
</evidence>
<dbReference type="RefSeq" id="WP_377365880.1">
    <property type="nucleotide sequence ID" value="NZ_JBHTMN010000006.1"/>
</dbReference>
<dbReference type="CDD" id="cd00088">
    <property type="entry name" value="HPT"/>
    <property type="match status" value="1"/>
</dbReference>
<dbReference type="SUPFAM" id="SSF55785">
    <property type="entry name" value="PYP-like sensor domain (PAS domain)"/>
    <property type="match status" value="1"/>
</dbReference>
<feature type="domain" description="Response regulatory" evidence="17">
    <location>
        <begin position="799"/>
        <end position="922"/>
    </location>
</feature>
<evidence type="ECO:0000313" key="21">
    <source>
        <dbReference type="Proteomes" id="UP001597059"/>
    </source>
</evidence>
<organism evidence="20 21">
    <name type="scientific">Rhodanobacter aciditrophus</name>
    <dbReference type="NCBI Taxonomy" id="1623218"/>
    <lineage>
        <taxon>Bacteria</taxon>
        <taxon>Pseudomonadati</taxon>
        <taxon>Pseudomonadota</taxon>
        <taxon>Gammaproteobacteria</taxon>
        <taxon>Lysobacterales</taxon>
        <taxon>Rhodanobacteraceae</taxon>
        <taxon>Rhodanobacter</taxon>
    </lineage>
</organism>
<keyword evidence="6 15" id="KW-0812">Transmembrane</keyword>
<feature type="domain" description="HPt" evidence="19">
    <location>
        <begin position="1109"/>
        <end position="1211"/>
    </location>
</feature>
<keyword evidence="9 15" id="KW-1133">Transmembrane helix</keyword>
<dbReference type="InterPro" id="IPR003661">
    <property type="entry name" value="HisK_dim/P_dom"/>
</dbReference>
<dbReference type="PROSITE" id="PS50113">
    <property type="entry name" value="PAC"/>
    <property type="match status" value="1"/>
</dbReference>
<dbReference type="InterPro" id="IPR036890">
    <property type="entry name" value="HATPase_C_sf"/>
</dbReference>
<gene>
    <name evidence="20" type="ORF">ACFQ45_04985</name>
</gene>
<dbReference type="InterPro" id="IPR005467">
    <property type="entry name" value="His_kinase_dom"/>
</dbReference>
<dbReference type="Gene3D" id="3.40.50.2300">
    <property type="match status" value="2"/>
</dbReference>
<dbReference type="PROSITE" id="PS50894">
    <property type="entry name" value="HPT"/>
    <property type="match status" value="1"/>
</dbReference>
<dbReference type="SMART" id="SM00387">
    <property type="entry name" value="HATPase_c"/>
    <property type="match status" value="1"/>
</dbReference>
<keyword evidence="21" id="KW-1185">Reference proteome</keyword>
<dbReference type="InterPro" id="IPR003594">
    <property type="entry name" value="HATPase_dom"/>
</dbReference>
<dbReference type="Pfam" id="PF13426">
    <property type="entry name" value="PAS_9"/>
    <property type="match status" value="1"/>
</dbReference>
<feature type="coiled-coil region" evidence="14">
    <location>
        <begin position="514"/>
        <end position="552"/>
    </location>
</feature>
<dbReference type="Pfam" id="PF00512">
    <property type="entry name" value="HisKA"/>
    <property type="match status" value="1"/>
</dbReference>
<accession>A0ABW4B2B0</accession>
<comment type="subcellular location">
    <subcellularLocation>
        <location evidence="2">Cell membrane</location>
        <topology evidence="2">Multi-pass membrane protein</topology>
    </subcellularLocation>
</comment>
<sequence>MTSSHRKHVSVSPLVWTLAIFAVFSSLIGAIILSSTLSDLRQQQADIRMQQTSMLTAASELREIIPAQQSRLRQALYGGTNMMYQDVSNFSRFSDAVTTLRAAAPKNTSTTVLGVVLKTRGNQIEQVTYKINDWFERKTQFEAIQEEDDLAQKALLKVSALKTLLTALNGRNRLKESRLLYTYENTDDNSEKRLLSEEYLDLRLASLNSSLSTTTEDIAILEVAINLAINASRNEELIDLLENQLVPSIDRLQYVINQAQEEYPSSAQSFQRLIAELNDILFGTDSSFSRDTQTMNLGEGGLFNERFAQLKIETQRVALNREFQAIFSPLPRLLDQIGDIVQTKSSEQEQEIEEQLTRVNSTIISISAITIAILSILAWVVTKGVKRQLANLINSEDRFRSMFDASPDPAWIIVNESIVDCNDATTLVLHYPSKDDLMQTSVLDLSSFSQMNGQNAPKQLEEIYNIVIQKGHYRGEWIFRRFDGALLYADITMIAITYDDKPAIICTWRDITEKHNAQRSLQSYKEQLEEDIAEQTKELKAAKEVAENASRAKSDFLANMSHEIRTPMNSIIGMSYLALQSDLNRKQRNYIQKVRNSAESLLGIINDILDFSKIEAGKVSIEQVSFNIQDVLDEVANLLSLKTEEQDIELIFDIDPHLPKMVTGDPTRLRQILLNLGNNAVKFTQEGEVIIKARHFTHSADEIVVQFTIKDTGIGISEEQQRNLFQSFSQADTSTTRRFGGTGLGLAISKQLTELMGGSIWVKSEEEQGSEFHFTVRFGRSEAGLLSETSLSDSIQISKVLVVDDNDSAREVLQSNIESMGLSCDTANSGEQALEMLQAIRGKGGDYELILVDWKMPEVDGVETCQRILKEFAPEETPPTLIMVTAHGLEHVKKAAKGTQVSGYLTKPITISSLYDTVARTYGIEGFTLEENEEIIEEHALHPELTGTRILLVEDNEINRELAEELLSQVGIELSIAEDGQQALDILAFEPFDLVLMDCQMPVMDGYQATEELRRVPKFAKLPIIAMTANVIKEDVERALEAGMNDHIAKPIQVEEMFATISKWLPNTSIKPTADITTEAQAKPEQSTPQSLPDIEQIDTELGLQHTRTEALYVRLLKRFYDSQEGFIATIKHTIEKEDFDNAERLAHTLKSTAGTLGIQRLASLAAEMETAMSEQSGHAYILEALEKELTEVLSALATWSAQQQEEVNEEVTPVTPEEQRQALEKLSSYIEQNLLETRDVLLDIQPYFDTPEKKAELKNIDQAVNMFDFDKAAEHLESLKALVNDN</sequence>
<evidence type="ECO:0000259" key="18">
    <source>
        <dbReference type="PROSITE" id="PS50113"/>
    </source>
</evidence>
<keyword evidence="5 13" id="KW-0597">Phosphoprotein</keyword>
<feature type="domain" description="Histidine kinase" evidence="16">
    <location>
        <begin position="559"/>
        <end position="780"/>
    </location>
</feature>
<dbReference type="EMBL" id="JBHTMN010000006">
    <property type="protein sequence ID" value="MFD1382705.1"/>
    <property type="molecule type" value="Genomic_DNA"/>
</dbReference>
<dbReference type="SUPFAM" id="SSF55874">
    <property type="entry name" value="ATPase domain of HSP90 chaperone/DNA topoisomerase II/histidine kinase"/>
    <property type="match status" value="1"/>
</dbReference>
<feature type="domain" description="PAC" evidence="18">
    <location>
        <begin position="473"/>
        <end position="523"/>
    </location>
</feature>
<protein>
    <recommendedName>
        <fullName evidence="3">histidine kinase</fullName>
        <ecNumber evidence="3">2.7.13.3</ecNumber>
    </recommendedName>
</protein>
<evidence type="ECO:0000256" key="13">
    <source>
        <dbReference type="PROSITE-ProRule" id="PRU00169"/>
    </source>
</evidence>
<dbReference type="Gene3D" id="3.30.450.20">
    <property type="entry name" value="PAS domain"/>
    <property type="match status" value="1"/>
</dbReference>
<evidence type="ECO:0000256" key="11">
    <source>
        <dbReference type="ARBA" id="ARBA00023136"/>
    </source>
</evidence>
<dbReference type="Pfam" id="PF01627">
    <property type="entry name" value="Hpt"/>
    <property type="match status" value="1"/>
</dbReference>
<dbReference type="PROSITE" id="PS50109">
    <property type="entry name" value="HIS_KIN"/>
    <property type="match status" value="1"/>
</dbReference>
<feature type="transmembrane region" description="Helical" evidence="15">
    <location>
        <begin position="14"/>
        <end position="33"/>
    </location>
</feature>
<dbReference type="InterPro" id="IPR000700">
    <property type="entry name" value="PAS-assoc_C"/>
</dbReference>
<keyword evidence="7" id="KW-0547">Nucleotide-binding</keyword>